<feature type="transmembrane region" description="Helical" evidence="6">
    <location>
        <begin position="110"/>
        <end position="132"/>
    </location>
</feature>
<dbReference type="InterPro" id="IPR052337">
    <property type="entry name" value="SAT4-like"/>
</dbReference>
<evidence type="ECO:0000256" key="6">
    <source>
        <dbReference type="SAM" id="Phobius"/>
    </source>
</evidence>
<evidence type="ECO:0000313" key="9">
    <source>
        <dbReference type="Proteomes" id="UP000184356"/>
    </source>
</evidence>
<dbReference type="OrthoDB" id="10058185at2759"/>
<dbReference type="InterPro" id="IPR049326">
    <property type="entry name" value="Rhodopsin_dom_fungi"/>
</dbReference>
<organism evidence="8 9">
    <name type="scientific">Aspergillus sydowii CBS 593.65</name>
    <dbReference type="NCBI Taxonomy" id="1036612"/>
    <lineage>
        <taxon>Eukaryota</taxon>
        <taxon>Fungi</taxon>
        <taxon>Dikarya</taxon>
        <taxon>Ascomycota</taxon>
        <taxon>Pezizomycotina</taxon>
        <taxon>Eurotiomycetes</taxon>
        <taxon>Eurotiomycetidae</taxon>
        <taxon>Eurotiales</taxon>
        <taxon>Aspergillaceae</taxon>
        <taxon>Aspergillus</taxon>
        <taxon>Aspergillus subgen. Nidulantes</taxon>
    </lineage>
</organism>
<dbReference type="GO" id="GO:0016020">
    <property type="term" value="C:membrane"/>
    <property type="evidence" value="ECO:0007669"/>
    <property type="project" value="UniProtKB-SubCell"/>
</dbReference>
<dbReference type="EMBL" id="KV878582">
    <property type="protein sequence ID" value="OJJ64192.1"/>
    <property type="molecule type" value="Genomic_DNA"/>
</dbReference>
<accession>A0A1L9TXT4</accession>
<feature type="transmembrane region" description="Helical" evidence="6">
    <location>
        <begin position="69"/>
        <end position="90"/>
    </location>
</feature>
<keyword evidence="9" id="KW-1185">Reference proteome</keyword>
<sequence>MEELPLDQQPAMPPPPGFETDFVDPPSRQPAIIAMSAVFVSLMLLAVSVRAYTRTRILKSWGWDDTTCIIAVIGSLANLGSFMKLLDLGLGLHMWDIPVTVFMSESNARFLAAGITYPWTVGFTKISILLLYKRLFPVAKMRIAIWVGIAIIGILYGSFIIMSAVNIGICVTVGTDISPFCDFVHTGLVIWQGASNVVTDFYLVVLPIPQVLKLKLSRKKKIGLCLTFASGLGACGASIARLIISVKNIYGGWDVMWVSGEIALYSIAEVNIGIIVACVFTFPVFLTRLRESKVCSKLKSSLGLSGQDSGSSSVLPIREQHIIRAVGPGVSEPGDLAKRHILRAMEIEWSVDSGQSTLVSKSAGKEEGENDVKSGMV</sequence>
<feature type="transmembrane region" description="Helical" evidence="6">
    <location>
        <begin position="264"/>
        <end position="286"/>
    </location>
</feature>
<evidence type="ECO:0000256" key="2">
    <source>
        <dbReference type="ARBA" id="ARBA00022692"/>
    </source>
</evidence>
<keyword evidence="3 6" id="KW-1133">Transmembrane helix</keyword>
<dbReference type="Pfam" id="PF20684">
    <property type="entry name" value="Fung_rhodopsin"/>
    <property type="match status" value="1"/>
</dbReference>
<dbReference type="Proteomes" id="UP000184356">
    <property type="component" value="Unassembled WGS sequence"/>
</dbReference>
<dbReference type="AlphaFoldDB" id="A0A1L9TXT4"/>
<evidence type="ECO:0000256" key="5">
    <source>
        <dbReference type="ARBA" id="ARBA00038359"/>
    </source>
</evidence>
<dbReference type="GeneID" id="63767391"/>
<dbReference type="STRING" id="1036612.A0A1L9TXT4"/>
<feature type="transmembrane region" description="Helical" evidence="6">
    <location>
        <begin position="189"/>
        <end position="212"/>
    </location>
</feature>
<evidence type="ECO:0000313" key="8">
    <source>
        <dbReference type="EMBL" id="OJJ64192.1"/>
    </source>
</evidence>
<keyword evidence="2 6" id="KW-0812">Transmembrane</keyword>
<dbReference type="PANTHER" id="PTHR33048:SF158">
    <property type="entry name" value="MEMBRANE PROTEIN PTH11-LIKE, PUTATIVE-RELATED"/>
    <property type="match status" value="1"/>
</dbReference>
<dbReference type="PANTHER" id="PTHR33048">
    <property type="entry name" value="PTH11-LIKE INTEGRAL MEMBRANE PROTEIN (AFU_ORTHOLOGUE AFUA_5G11245)"/>
    <property type="match status" value="1"/>
</dbReference>
<dbReference type="VEuPathDB" id="FungiDB:ASPSYDRAFT_84214"/>
<feature type="domain" description="Rhodopsin" evidence="7">
    <location>
        <begin position="49"/>
        <end position="282"/>
    </location>
</feature>
<evidence type="ECO:0000256" key="3">
    <source>
        <dbReference type="ARBA" id="ARBA00022989"/>
    </source>
</evidence>
<gene>
    <name evidence="8" type="ORF">ASPSYDRAFT_84214</name>
</gene>
<evidence type="ECO:0000256" key="4">
    <source>
        <dbReference type="ARBA" id="ARBA00023136"/>
    </source>
</evidence>
<evidence type="ECO:0000256" key="1">
    <source>
        <dbReference type="ARBA" id="ARBA00004141"/>
    </source>
</evidence>
<protein>
    <recommendedName>
        <fullName evidence="7">Rhodopsin domain-containing protein</fullName>
    </recommendedName>
</protein>
<dbReference type="RefSeq" id="XP_040707998.1">
    <property type="nucleotide sequence ID" value="XM_040851318.1"/>
</dbReference>
<feature type="transmembrane region" description="Helical" evidence="6">
    <location>
        <begin position="224"/>
        <end position="244"/>
    </location>
</feature>
<comment type="similarity">
    <text evidence="5">Belongs to the SAT4 family.</text>
</comment>
<keyword evidence="4 6" id="KW-0472">Membrane</keyword>
<name>A0A1L9TXT4_9EURO</name>
<evidence type="ECO:0000259" key="7">
    <source>
        <dbReference type="Pfam" id="PF20684"/>
    </source>
</evidence>
<feature type="transmembrane region" description="Helical" evidence="6">
    <location>
        <begin position="144"/>
        <end position="169"/>
    </location>
</feature>
<comment type="subcellular location">
    <subcellularLocation>
        <location evidence="1">Membrane</location>
        <topology evidence="1">Multi-pass membrane protein</topology>
    </subcellularLocation>
</comment>
<reference evidence="9" key="1">
    <citation type="journal article" date="2017" name="Genome Biol.">
        <title>Comparative genomics reveals high biological diversity and specific adaptations in the industrially and medically important fungal genus Aspergillus.</title>
        <authorList>
            <person name="de Vries R.P."/>
            <person name="Riley R."/>
            <person name="Wiebenga A."/>
            <person name="Aguilar-Osorio G."/>
            <person name="Amillis S."/>
            <person name="Uchima C.A."/>
            <person name="Anderluh G."/>
            <person name="Asadollahi M."/>
            <person name="Askin M."/>
            <person name="Barry K."/>
            <person name="Battaglia E."/>
            <person name="Bayram O."/>
            <person name="Benocci T."/>
            <person name="Braus-Stromeyer S.A."/>
            <person name="Caldana C."/>
            <person name="Canovas D."/>
            <person name="Cerqueira G.C."/>
            <person name="Chen F."/>
            <person name="Chen W."/>
            <person name="Choi C."/>
            <person name="Clum A."/>
            <person name="Dos Santos R.A."/>
            <person name="Damasio A.R."/>
            <person name="Diallinas G."/>
            <person name="Emri T."/>
            <person name="Fekete E."/>
            <person name="Flipphi M."/>
            <person name="Freyberg S."/>
            <person name="Gallo A."/>
            <person name="Gournas C."/>
            <person name="Habgood R."/>
            <person name="Hainaut M."/>
            <person name="Harispe M.L."/>
            <person name="Henrissat B."/>
            <person name="Hilden K.S."/>
            <person name="Hope R."/>
            <person name="Hossain A."/>
            <person name="Karabika E."/>
            <person name="Karaffa L."/>
            <person name="Karanyi Z."/>
            <person name="Krasevec N."/>
            <person name="Kuo A."/>
            <person name="Kusch H."/>
            <person name="LaButti K."/>
            <person name="Lagendijk E.L."/>
            <person name="Lapidus A."/>
            <person name="Levasseur A."/>
            <person name="Lindquist E."/>
            <person name="Lipzen A."/>
            <person name="Logrieco A.F."/>
            <person name="MacCabe A."/>
            <person name="Maekelae M.R."/>
            <person name="Malavazi I."/>
            <person name="Melin P."/>
            <person name="Meyer V."/>
            <person name="Mielnichuk N."/>
            <person name="Miskei M."/>
            <person name="Molnar A.P."/>
            <person name="Mule G."/>
            <person name="Ngan C.Y."/>
            <person name="Orejas M."/>
            <person name="Orosz E."/>
            <person name="Ouedraogo J.P."/>
            <person name="Overkamp K.M."/>
            <person name="Park H.-S."/>
            <person name="Perrone G."/>
            <person name="Piumi F."/>
            <person name="Punt P.J."/>
            <person name="Ram A.F."/>
            <person name="Ramon A."/>
            <person name="Rauscher S."/>
            <person name="Record E."/>
            <person name="Riano-Pachon D.M."/>
            <person name="Robert V."/>
            <person name="Roehrig J."/>
            <person name="Ruller R."/>
            <person name="Salamov A."/>
            <person name="Salih N.S."/>
            <person name="Samson R.A."/>
            <person name="Sandor E."/>
            <person name="Sanguinetti M."/>
            <person name="Schuetze T."/>
            <person name="Sepcic K."/>
            <person name="Shelest E."/>
            <person name="Sherlock G."/>
            <person name="Sophianopoulou V."/>
            <person name="Squina F.M."/>
            <person name="Sun H."/>
            <person name="Susca A."/>
            <person name="Todd R.B."/>
            <person name="Tsang A."/>
            <person name="Unkles S.E."/>
            <person name="van de Wiele N."/>
            <person name="van Rossen-Uffink D."/>
            <person name="Oliveira J.V."/>
            <person name="Vesth T.C."/>
            <person name="Visser J."/>
            <person name="Yu J.-H."/>
            <person name="Zhou M."/>
            <person name="Andersen M.R."/>
            <person name="Archer D.B."/>
            <person name="Baker S.E."/>
            <person name="Benoit I."/>
            <person name="Brakhage A.A."/>
            <person name="Braus G.H."/>
            <person name="Fischer R."/>
            <person name="Frisvad J.C."/>
            <person name="Goldman G.H."/>
            <person name="Houbraken J."/>
            <person name="Oakley B."/>
            <person name="Pocsi I."/>
            <person name="Scazzocchio C."/>
            <person name="Seiboth B."/>
            <person name="vanKuyk P.A."/>
            <person name="Wortman J."/>
            <person name="Dyer P.S."/>
            <person name="Grigoriev I.V."/>
        </authorList>
    </citation>
    <scope>NUCLEOTIDE SEQUENCE [LARGE SCALE GENOMIC DNA]</scope>
    <source>
        <strain evidence="9">CBS 593.65</strain>
    </source>
</reference>
<feature type="transmembrane region" description="Helical" evidence="6">
    <location>
        <begin position="31"/>
        <end position="49"/>
    </location>
</feature>
<proteinExistence type="inferred from homology"/>